<evidence type="ECO:0000313" key="3">
    <source>
        <dbReference type="Proteomes" id="UP000038010"/>
    </source>
</evidence>
<accession>A0A0N1HAS3</accession>
<dbReference type="Proteomes" id="UP000038010">
    <property type="component" value="Unassembled WGS sequence"/>
</dbReference>
<proteinExistence type="predicted"/>
<feature type="compositionally biased region" description="Basic and acidic residues" evidence="1">
    <location>
        <begin position="389"/>
        <end position="403"/>
    </location>
</feature>
<feature type="compositionally biased region" description="Low complexity" evidence="1">
    <location>
        <begin position="301"/>
        <end position="312"/>
    </location>
</feature>
<reference evidence="2 3" key="1">
    <citation type="submission" date="2015-06" db="EMBL/GenBank/DDBJ databases">
        <title>Draft genome of the ant-associated black yeast Phialophora attae CBS 131958.</title>
        <authorList>
            <person name="Moreno L.F."/>
            <person name="Stielow B.J."/>
            <person name="de Hoog S."/>
            <person name="Vicente V.A."/>
            <person name="Weiss V.A."/>
            <person name="de Vries M."/>
            <person name="Cruz L.M."/>
            <person name="Souza E.M."/>
        </authorList>
    </citation>
    <scope>NUCLEOTIDE SEQUENCE [LARGE SCALE GENOMIC DNA]</scope>
    <source>
        <strain evidence="2 3">CBS 131958</strain>
    </source>
</reference>
<protein>
    <submittedName>
        <fullName evidence="2">Uncharacterized protein</fullName>
    </submittedName>
</protein>
<dbReference type="EMBL" id="LFJN01000002">
    <property type="protein sequence ID" value="KPI45255.1"/>
    <property type="molecule type" value="Genomic_DNA"/>
</dbReference>
<feature type="region of interest" description="Disordered" evidence="1">
    <location>
        <begin position="540"/>
        <end position="699"/>
    </location>
</feature>
<dbReference type="AlphaFoldDB" id="A0A0N1HAS3"/>
<feature type="compositionally biased region" description="Polar residues" evidence="1">
    <location>
        <begin position="540"/>
        <end position="554"/>
    </location>
</feature>
<organism evidence="2 3">
    <name type="scientific">Cyphellophora attinorum</name>
    <dbReference type="NCBI Taxonomy" id="1664694"/>
    <lineage>
        <taxon>Eukaryota</taxon>
        <taxon>Fungi</taxon>
        <taxon>Dikarya</taxon>
        <taxon>Ascomycota</taxon>
        <taxon>Pezizomycotina</taxon>
        <taxon>Eurotiomycetes</taxon>
        <taxon>Chaetothyriomycetidae</taxon>
        <taxon>Chaetothyriales</taxon>
        <taxon>Cyphellophoraceae</taxon>
        <taxon>Cyphellophora</taxon>
    </lineage>
</organism>
<comment type="caution">
    <text evidence="2">The sequence shown here is derived from an EMBL/GenBank/DDBJ whole genome shotgun (WGS) entry which is preliminary data.</text>
</comment>
<feature type="region of interest" description="Disordered" evidence="1">
    <location>
        <begin position="482"/>
        <end position="510"/>
    </location>
</feature>
<gene>
    <name evidence="2" type="ORF">AB675_2566</name>
</gene>
<feature type="compositionally biased region" description="Basic and acidic residues" evidence="1">
    <location>
        <begin position="667"/>
        <end position="681"/>
    </location>
</feature>
<feature type="region of interest" description="Disordered" evidence="1">
    <location>
        <begin position="291"/>
        <end position="322"/>
    </location>
</feature>
<evidence type="ECO:0000256" key="1">
    <source>
        <dbReference type="SAM" id="MobiDB-lite"/>
    </source>
</evidence>
<feature type="region of interest" description="Disordered" evidence="1">
    <location>
        <begin position="1158"/>
        <end position="1191"/>
    </location>
</feature>
<feature type="compositionally biased region" description="Polar residues" evidence="1">
    <location>
        <begin position="492"/>
        <end position="504"/>
    </location>
</feature>
<dbReference type="STRING" id="1664694.A0A0N1HAS3"/>
<feature type="region of interest" description="Disordered" evidence="1">
    <location>
        <begin position="385"/>
        <end position="410"/>
    </location>
</feature>
<dbReference type="RefSeq" id="XP_018005218.1">
    <property type="nucleotide sequence ID" value="XM_018142547.1"/>
</dbReference>
<dbReference type="GeneID" id="28734427"/>
<keyword evidence="3" id="KW-1185">Reference proteome</keyword>
<dbReference type="VEuPathDB" id="FungiDB:AB675_2566"/>
<evidence type="ECO:0000313" key="2">
    <source>
        <dbReference type="EMBL" id="KPI45255.1"/>
    </source>
</evidence>
<dbReference type="OrthoDB" id="10265971at2759"/>
<name>A0A0N1HAS3_9EURO</name>
<sequence length="1191" mass="132000">MAGEPKTTFIGSTYAFEPSGVEQFINRFRCDYAKVKGVDENEAPSIEYNEESYLFRIEDLDLPEEYAISLLKDYIRKILDTFDYLDPKIRSPDAALARLAPEQVDFQSAELLDVDVDGIDDPDYNDVFVAWSPSTGSIKMLTREVAEAITATTQTQLFTDSDQNRVLLAHGDAKAALQKLSSLEQLMLLQMQQREYGFWGKSTSSVLLNVDSAITPLLGFERVGDFIWPGFKRIIAPKYQQETLKDKYVCEARISRDGEILPHPNVVIDDEIATIGIGPFSLWATRSVRETGERSRKVPHSTSNSKSESVVSPRKMPNKQYMGQTKAAEVTDWAYNVEKDVDPNTVAPAAPEEEEETLRPRRVIAVDSDDDSDGEEVPIKRLPATTKTLEPDLGHDDLQHELQGHASPSTTVLDLRVDDLERWMESRAAAAQDRHSHIGSQLVPDLTAAPEALLPIPGIAPSDLLKGDPSELGLMQSGVLASPHSFDKHPTRSQIGQHQASSSVMPEPRHENPLVALPLNERQASAAPNLMDDNASAQVTNSVMSPSKVPSQLDASDVPDYLQPPDATSKEWVNHATHKPRKQSVLREHVLAQLQSDPLGRHTTTRAAHNGDWSTVSRSRPKKSDGSTRSRGRGRGGSQRKSDRSDLISYHSTMSQRAGNPGKKKNKTESKNKQKILDEAYGRAPTPRAQPKIPNRADRKLQEAANREATWRSKEVEQLKARLTPIFEASRAFCGNVEFGLHLGQVLLSSEPEVPKGKNFDVKVWESFFGLDAKNTTPSTSFTNIITTNGADIDRFLEMKSSESMSGKMFDRDHPGPVSVTYEFHCRSKTGSYFILIVKEDKSYEMHNAVEMIGSVCVQCPARVWDACAAVSGTKVWKDPSPEILSTVQEFVDSIYIGPDKEGRLEMFFRQPNGNILSVNSPQVRRVSQHKCLADSEIELRITEVKTLRTCPHEHDKKLFKAQETTFNDMVNAGALHYEACLLDTSINKAFEANRQLEIGELTDETTTGRTLLKTRTHYLIDLVVKVLNKIDYMGFHNRGTVCRQAEEQARREQSYAPTLQSAYRPIAPASHYVPSSSRQFGPAGTRMLPPGLMGSGIRSELPSEGIKPVPGTRMNSRAEIVQDENGNVYQIGLGGAKVPVVGAAAWNLQNISEEAIGPDDSASQAGGPRRFQNAGKGPWNVPNTRGAGFW</sequence>